<comment type="caution">
    <text evidence="3">The sequence shown here is derived from an EMBL/GenBank/DDBJ whole genome shotgun (WGS) entry which is preliminary data.</text>
</comment>
<evidence type="ECO:0000256" key="2">
    <source>
        <dbReference type="SAM" id="Phobius"/>
    </source>
</evidence>
<feature type="region of interest" description="Disordered" evidence="1">
    <location>
        <begin position="154"/>
        <end position="205"/>
    </location>
</feature>
<evidence type="ECO:0000256" key="1">
    <source>
        <dbReference type="SAM" id="MobiDB-lite"/>
    </source>
</evidence>
<keyword evidence="2" id="KW-0472">Membrane</keyword>
<keyword evidence="2" id="KW-1133">Transmembrane helix</keyword>
<evidence type="ECO:0000313" key="3">
    <source>
        <dbReference type="EMBL" id="CAL4206089.1"/>
    </source>
</evidence>
<feature type="region of interest" description="Disordered" evidence="1">
    <location>
        <begin position="277"/>
        <end position="333"/>
    </location>
</feature>
<proteinExistence type="predicted"/>
<organism evidence="3 4">
    <name type="scientific">Meganyctiphanes norvegica</name>
    <name type="common">Northern krill</name>
    <name type="synonym">Thysanopoda norvegica</name>
    <dbReference type="NCBI Taxonomy" id="48144"/>
    <lineage>
        <taxon>Eukaryota</taxon>
        <taxon>Metazoa</taxon>
        <taxon>Ecdysozoa</taxon>
        <taxon>Arthropoda</taxon>
        <taxon>Crustacea</taxon>
        <taxon>Multicrustacea</taxon>
        <taxon>Malacostraca</taxon>
        <taxon>Eumalacostraca</taxon>
        <taxon>Eucarida</taxon>
        <taxon>Euphausiacea</taxon>
        <taxon>Euphausiidae</taxon>
        <taxon>Meganyctiphanes</taxon>
    </lineage>
</organism>
<name>A0AAV2SMG7_MEGNR</name>
<feature type="compositionally biased region" description="Basic and acidic residues" evidence="1">
    <location>
        <begin position="62"/>
        <end position="116"/>
    </location>
</feature>
<feature type="transmembrane region" description="Helical" evidence="2">
    <location>
        <begin position="599"/>
        <end position="622"/>
    </location>
</feature>
<keyword evidence="2" id="KW-0812">Transmembrane</keyword>
<gene>
    <name evidence="3" type="ORF">MNOR_LOCUS37994</name>
</gene>
<evidence type="ECO:0000313" key="4">
    <source>
        <dbReference type="Proteomes" id="UP001497623"/>
    </source>
</evidence>
<keyword evidence="4" id="KW-1185">Reference proteome</keyword>
<dbReference type="AlphaFoldDB" id="A0AAV2SMG7"/>
<sequence>MEWGVNGDLRRKYGRGGGVGGQGYTGPGPDPQCDYPPTHDYPRSQPHDQHRESHNYPNARLPEGKSHDYPNVRLPEKKHEYPNVRLPEGKSHDYPNVRLPEKKHEYPNVRLPEVKHTYPKPKHHYPNVSLPEGKPGYPNVTLPEGTHHHYPNVSLPEGKHHYPNVSLPDRKANEYPPPLPERGESRGGQEYQTSRQPEVNHDYPNVRLPEGKLEYPSVRLPADGSHTSGSHGIHEFPNVRIQDYPRPSECGGPGRPVPVAVTTSECSGKCGYPDPHSHPSYEVSHSHYPTTTSKVEHQHHHHPQQQQQPQAHPHLPAGPTGSIVSSMEYPPPQQEWVGSVSTCSRDSCSEACGYGTYPVSGRGSPPCSGPCFECPGSCDAMHPPGCFTPPGDGVVGCHMEGCPPEGPGPRLESTRPDIHVRSAVGIITPDVHADVQTPPPGMVECSYDSRSYDSRSFDGTGTSGRSYETRSEKLSYDSRSLHSHHASHCDLRDFQEWREMRGSRESVGTLPAELERHLKDCRCPCDHLGYGNFQTLSESSTAVAHISHSGAGCGSSGCSRRDPPSVYTQLSYLDSPRSTSSNGFPARRKVPGELTPRHWWLVGLVFMVAATAGVGVGVPLALRGGPGQTYEKRLESAKQLLKAHPLIDG</sequence>
<feature type="compositionally biased region" description="Gly residues" evidence="1">
    <location>
        <begin position="15"/>
        <end position="26"/>
    </location>
</feature>
<feature type="compositionally biased region" description="Low complexity" evidence="1">
    <location>
        <begin position="304"/>
        <end position="314"/>
    </location>
</feature>
<dbReference type="EMBL" id="CAXKWB010081727">
    <property type="protein sequence ID" value="CAL4206089.1"/>
    <property type="molecule type" value="Genomic_DNA"/>
</dbReference>
<feature type="region of interest" description="Disordered" evidence="1">
    <location>
        <begin position="1"/>
        <end position="134"/>
    </location>
</feature>
<protein>
    <submittedName>
        <fullName evidence="3">Uncharacterized protein</fullName>
    </submittedName>
</protein>
<accession>A0AAV2SMG7</accession>
<feature type="non-terminal residue" evidence="3">
    <location>
        <position position="649"/>
    </location>
</feature>
<reference evidence="3 4" key="1">
    <citation type="submission" date="2024-05" db="EMBL/GenBank/DDBJ databases">
        <authorList>
            <person name="Wallberg A."/>
        </authorList>
    </citation>
    <scope>NUCLEOTIDE SEQUENCE [LARGE SCALE GENOMIC DNA]</scope>
</reference>
<dbReference type="Proteomes" id="UP001497623">
    <property type="component" value="Unassembled WGS sequence"/>
</dbReference>
<feature type="compositionally biased region" description="Basic and acidic residues" evidence="1">
    <location>
        <begin position="40"/>
        <end position="54"/>
    </location>
</feature>